<accession>A0ACB8A5E3</accession>
<proteinExistence type="predicted"/>
<reference evidence="1" key="1">
    <citation type="journal article" date="2021" name="New Phytol.">
        <title>Evolutionary innovations through gain and loss of genes in the ectomycorrhizal Boletales.</title>
        <authorList>
            <person name="Wu G."/>
            <person name="Miyauchi S."/>
            <person name="Morin E."/>
            <person name="Kuo A."/>
            <person name="Drula E."/>
            <person name="Varga T."/>
            <person name="Kohler A."/>
            <person name="Feng B."/>
            <person name="Cao Y."/>
            <person name="Lipzen A."/>
            <person name="Daum C."/>
            <person name="Hundley H."/>
            <person name="Pangilinan J."/>
            <person name="Johnson J."/>
            <person name="Barry K."/>
            <person name="LaButti K."/>
            <person name="Ng V."/>
            <person name="Ahrendt S."/>
            <person name="Min B."/>
            <person name="Choi I.G."/>
            <person name="Park H."/>
            <person name="Plett J.M."/>
            <person name="Magnuson J."/>
            <person name="Spatafora J.W."/>
            <person name="Nagy L.G."/>
            <person name="Henrissat B."/>
            <person name="Grigoriev I.V."/>
            <person name="Yang Z.L."/>
            <person name="Xu J."/>
            <person name="Martin F.M."/>
        </authorList>
    </citation>
    <scope>NUCLEOTIDE SEQUENCE</scope>
    <source>
        <strain evidence="1">ATCC 28755</strain>
    </source>
</reference>
<comment type="caution">
    <text evidence="1">The sequence shown here is derived from an EMBL/GenBank/DDBJ whole genome shotgun (WGS) entry which is preliminary data.</text>
</comment>
<name>A0ACB8A5E3_9AGAM</name>
<keyword evidence="2" id="KW-1185">Reference proteome</keyword>
<evidence type="ECO:0000313" key="1">
    <source>
        <dbReference type="EMBL" id="KAH7908283.1"/>
    </source>
</evidence>
<dbReference type="Proteomes" id="UP000790377">
    <property type="component" value="Unassembled WGS sequence"/>
</dbReference>
<gene>
    <name evidence="1" type="ORF">BJ138DRAFT_376555</name>
</gene>
<organism evidence="1 2">
    <name type="scientific">Hygrophoropsis aurantiaca</name>
    <dbReference type="NCBI Taxonomy" id="72124"/>
    <lineage>
        <taxon>Eukaryota</taxon>
        <taxon>Fungi</taxon>
        <taxon>Dikarya</taxon>
        <taxon>Basidiomycota</taxon>
        <taxon>Agaricomycotina</taxon>
        <taxon>Agaricomycetes</taxon>
        <taxon>Agaricomycetidae</taxon>
        <taxon>Boletales</taxon>
        <taxon>Coniophorineae</taxon>
        <taxon>Hygrophoropsidaceae</taxon>
        <taxon>Hygrophoropsis</taxon>
    </lineage>
</organism>
<sequence>MPEGYPGYPDEAALRQQPSPHAPPTNLGQNVSLVLSVPFSSPSNGQSTFRATSTTSHSHYPHRSDNDARQLSLSAPYNIYSTSLPPPHLTPYHDPTPTYLPWSAPSDEYTVTAHGQGIYDSREMQFIYTPSFPAPSPYPQPVTVAPAPPPEAGLPRCALAGSLDPTTGIFYRTPEHPRLRTAQACEKCRVRKAKCTGEHPACQRCRTRGLLCHYAPEGRIRGPNKPKAKPTVVDNGSDSDYSEKSGGKESAKQKTVRARATATTSASVPNIRGRPPRESQSSKPVKRRRTASESSTVAKKETPGVVGETSKAENPPIIIPIDNKTLDQTASDKTPTLSGNAPALVKPMKINYNPTVPLDLLLPRSSYISDASDTGSDSATSSSSSAGLSSHSASPFGTRCSSFGSSISSPITPTNELDALQLLDITHAQYPDIDIQSLLEPSALAYRDGEWGTPLEYNYDYGWSETKTGDRRNWDNTTGHLARLEDDTVPLEYPMDFSAG</sequence>
<evidence type="ECO:0000313" key="2">
    <source>
        <dbReference type="Proteomes" id="UP000790377"/>
    </source>
</evidence>
<protein>
    <submittedName>
        <fullName evidence="1">Uncharacterized protein</fullName>
    </submittedName>
</protein>
<dbReference type="EMBL" id="MU267832">
    <property type="protein sequence ID" value="KAH7908283.1"/>
    <property type="molecule type" value="Genomic_DNA"/>
</dbReference>